<dbReference type="EC" id="4.4.1.13" evidence="2"/>
<dbReference type="PANTHER" id="PTHR43525:SF1">
    <property type="entry name" value="PROTEIN MALY"/>
    <property type="match status" value="1"/>
</dbReference>
<evidence type="ECO:0000256" key="1">
    <source>
        <dbReference type="ARBA" id="ARBA00001933"/>
    </source>
</evidence>
<keyword evidence="7" id="KW-0808">Transferase</keyword>
<dbReference type="InterPro" id="IPR015424">
    <property type="entry name" value="PyrdxlP-dep_Trfase"/>
</dbReference>
<evidence type="ECO:0000313" key="7">
    <source>
        <dbReference type="EMBL" id="SHH48653.1"/>
    </source>
</evidence>
<feature type="domain" description="Aminotransferase class I/classII large" evidence="6">
    <location>
        <begin position="36"/>
        <end position="381"/>
    </location>
</feature>
<keyword evidence="8" id="KW-1185">Reference proteome</keyword>
<proteinExistence type="inferred from homology"/>
<comment type="similarity">
    <text evidence="5">Belongs to the class-II pyridoxal-phosphate-dependent aminotransferase family. MalY/PatB cystathionine beta-lyase subfamily.</text>
</comment>
<comment type="cofactor">
    <cofactor evidence="1">
        <name>pyridoxal 5'-phosphate</name>
        <dbReference type="ChEBI" id="CHEBI:597326"/>
    </cofactor>
</comment>
<dbReference type="Proteomes" id="UP000184032">
    <property type="component" value="Unassembled WGS sequence"/>
</dbReference>
<dbReference type="PANTHER" id="PTHR43525">
    <property type="entry name" value="PROTEIN MALY"/>
    <property type="match status" value="1"/>
</dbReference>
<dbReference type="InterPro" id="IPR015421">
    <property type="entry name" value="PyrdxlP-dep_Trfase_major"/>
</dbReference>
<evidence type="ECO:0000256" key="4">
    <source>
        <dbReference type="ARBA" id="ARBA00023239"/>
    </source>
</evidence>
<dbReference type="EMBL" id="FQXI01000010">
    <property type="protein sequence ID" value="SHH48653.1"/>
    <property type="molecule type" value="Genomic_DNA"/>
</dbReference>
<evidence type="ECO:0000256" key="5">
    <source>
        <dbReference type="ARBA" id="ARBA00037974"/>
    </source>
</evidence>
<dbReference type="GO" id="GO:0008483">
    <property type="term" value="F:transaminase activity"/>
    <property type="evidence" value="ECO:0007669"/>
    <property type="project" value="UniProtKB-KW"/>
</dbReference>
<accession>A0A1M5TEA7</accession>
<gene>
    <name evidence="7" type="ORF">SAMN02745245_01444</name>
</gene>
<dbReference type="Gene3D" id="3.90.1150.10">
    <property type="entry name" value="Aspartate Aminotransferase, domain 1"/>
    <property type="match status" value="1"/>
</dbReference>
<dbReference type="InterPro" id="IPR051798">
    <property type="entry name" value="Class-II_PLP-Dep_Aminotrans"/>
</dbReference>
<keyword evidence="7" id="KW-0032">Aminotransferase</keyword>
<dbReference type="NCBIfam" id="TIGR04350">
    <property type="entry name" value="C_S_lyase_PatB"/>
    <property type="match status" value="1"/>
</dbReference>
<evidence type="ECO:0000256" key="2">
    <source>
        <dbReference type="ARBA" id="ARBA00012224"/>
    </source>
</evidence>
<evidence type="ECO:0000259" key="6">
    <source>
        <dbReference type="Pfam" id="PF00155"/>
    </source>
</evidence>
<dbReference type="GO" id="GO:0030170">
    <property type="term" value="F:pyridoxal phosphate binding"/>
    <property type="evidence" value="ECO:0007669"/>
    <property type="project" value="InterPro"/>
</dbReference>
<dbReference type="SUPFAM" id="SSF53383">
    <property type="entry name" value="PLP-dependent transferases"/>
    <property type="match status" value="1"/>
</dbReference>
<dbReference type="AlphaFoldDB" id="A0A1M5TEA7"/>
<dbReference type="STRING" id="1120995.SAMN02745245_01444"/>
<dbReference type="OrthoDB" id="9802872at2"/>
<keyword evidence="3" id="KW-0663">Pyridoxal phosphate</keyword>
<dbReference type="Pfam" id="PF00155">
    <property type="entry name" value="Aminotran_1_2"/>
    <property type="match status" value="1"/>
</dbReference>
<protein>
    <recommendedName>
        <fullName evidence="2">cysteine-S-conjugate beta-lyase</fullName>
        <ecNumber evidence="2">4.4.1.13</ecNumber>
    </recommendedName>
</protein>
<sequence length="385" mass="44471">MKYDFNTLYERRNTGSEKWAEVEAMEGNIVPVSIADMEFITAPEIREALSDYISKNILGYTSASDEYLSEVVKWQREQHEFDIKKEWIVNTPGVVNAIYNLINALTKPDDGVIIFRPVYRPFTMSIEGAGRKVVNCPLINDRGHYTIDFEKFEEEAKKSENKLLIFCSPHNPVGRVWTREEVRRVVEISKKYNLYIICDEIWNDIIMSGYEFTTMGRVAEDYLDNIAICTAASKTFNLAGLVCSNIIVPGEIMREKLNEELSRSHVEVNALGYAGTMFAYRYGKPWMEEMLQVIEGNYKYAKEFFEREIKGAVVSPLEATYVMWVDLRCLNMSEEEQEDFMRKRAKCFTDPGFKFGDEGAGFERINLACPLYVLKETLDRIKNAL</sequence>
<dbReference type="CDD" id="cd00609">
    <property type="entry name" value="AAT_like"/>
    <property type="match status" value="1"/>
</dbReference>
<reference evidence="8" key="1">
    <citation type="submission" date="2016-11" db="EMBL/GenBank/DDBJ databases">
        <authorList>
            <person name="Varghese N."/>
            <person name="Submissions S."/>
        </authorList>
    </citation>
    <scope>NUCLEOTIDE SEQUENCE [LARGE SCALE GENOMIC DNA]</scope>
    <source>
        <strain evidence="8">DSM 21120</strain>
    </source>
</reference>
<dbReference type="Gene3D" id="3.40.640.10">
    <property type="entry name" value="Type I PLP-dependent aspartate aminotransferase-like (Major domain)"/>
    <property type="match status" value="1"/>
</dbReference>
<dbReference type="InterPro" id="IPR004839">
    <property type="entry name" value="Aminotransferase_I/II_large"/>
</dbReference>
<name>A0A1M5TEA7_9FIRM</name>
<dbReference type="InterPro" id="IPR015422">
    <property type="entry name" value="PyrdxlP-dep_Trfase_small"/>
</dbReference>
<dbReference type="InterPro" id="IPR027619">
    <property type="entry name" value="C-S_lyase_PatB-like"/>
</dbReference>
<dbReference type="GO" id="GO:0047804">
    <property type="term" value="F:cysteine-S-conjugate beta-lyase activity"/>
    <property type="evidence" value="ECO:0007669"/>
    <property type="project" value="UniProtKB-EC"/>
</dbReference>
<dbReference type="RefSeq" id="WP_073185034.1">
    <property type="nucleotide sequence ID" value="NZ_FQXI01000010.1"/>
</dbReference>
<evidence type="ECO:0000313" key="8">
    <source>
        <dbReference type="Proteomes" id="UP000184032"/>
    </source>
</evidence>
<keyword evidence="4" id="KW-0456">Lyase</keyword>
<evidence type="ECO:0000256" key="3">
    <source>
        <dbReference type="ARBA" id="ARBA00022898"/>
    </source>
</evidence>
<organism evidence="7 8">
    <name type="scientific">Anaerosphaera aminiphila DSM 21120</name>
    <dbReference type="NCBI Taxonomy" id="1120995"/>
    <lineage>
        <taxon>Bacteria</taxon>
        <taxon>Bacillati</taxon>
        <taxon>Bacillota</taxon>
        <taxon>Tissierellia</taxon>
        <taxon>Tissierellales</taxon>
        <taxon>Peptoniphilaceae</taxon>
        <taxon>Anaerosphaera</taxon>
    </lineage>
</organism>